<evidence type="ECO:0000313" key="1">
    <source>
        <dbReference type="EMBL" id="KAF7271185.1"/>
    </source>
</evidence>
<organism evidence="1 2">
    <name type="scientific">Rhynchophorus ferrugineus</name>
    <name type="common">Red palm weevil</name>
    <name type="synonym">Curculio ferrugineus</name>
    <dbReference type="NCBI Taxonomy" id="354439"/>
    <lineage>
        <taxon>Eukaryota</taxon>
        <taxon>Metazoa</taxon>
        <taxon>Ecdysozoa</taxon>
        <taxon>Arthropoda</taxon>
        <taxon>Hexapoda</taxon>
        <taxon>Insecta</taxon>
        <taxon>Pterygota</taxon>
        <taxon>Neoptera</taxon>
        <taxon>Endopterygota</taxon>
        <taxon>Coleoptera</taxon>
        <taxon>Polyphaga</taxon>
        <taxon>Cucujiformia</taxon>
        <taxon>Curculionidae</taxon>
        <taxon>Dryophthorinae</taxon>
        <taxon>Rhynchophorus</taxon>
    </lineage>
</organism>
<dbReference type="EMBL" id="JAACXV010014005">
    <property type="protein sequence ID" value="KAF7271185.1"/>
    <property type="molecule type" value="Genomic_DNA"/>
</dbReference>
<evidence type="ECO:0000313" key="2">
    <source>
        <dbReference type="Proteomes" id="UP000625711"/>
    </source>
</evidence>
<accession>A0A834M981</accession>
<reference evidence="1" key="1">
    <citation type="submission" date="2020-08" db="EMBL/GenBank/DDBJ databases">
        <title>Genome sequencing and assembly of the red palm weevil Rhynchophorus ferrugineus.</title>
        <authorList>
            <person name="Dias G.B."/>
            <person name="Bergman C.M."/>
            <person name="Manee M."/>
        </authorList>
    </citation>
    <scope>NUCLEOTIDE SEQUENCE</scope>
    <source>
        <strain evidence="1">AA-2017</strain>
        <tissue evidence="1">Whole larva</tissue>
    </source>
</reference>
<protein>
    <submittedName>
        <fullName evidence="1">Uncharacterized protein</fullName>
    </submittedName>
</protein>
<keyword evidence="2" id="KW-1185">Reference proteome</keyword>
<comment type="caution">
    <text evidence="1">The sequence shown here is derived from an EMBL/GenBank/DDBJ whole genome shotgun (WGS) entry which is preliminary data.</text>
</comment>
<sequence length="92" mass="10574">MPRHSINLINAQFNVIPTEYLIGITNTKLLFNRRIEFGNGSTCCVLPLRHVFRRYQQFDEHLSLENLAVGLLICDRKHQFPFGYGGIEGHAC</sequence>
<gene>
    <name evidence="1" type="ORF">GWI33_015910</name>
</gene>
<dbReference type="Proteomes" id="UP000625711">
    <property type="component" value="Unassembled WGS sequence"/>
</dbReference>
<proteinExistence type="predicted"/>
<dbReference type="AlphaFoldDB" id="A0A834M981"/>
<name>A0A834M981_RHYFE</name>